<dbReference type="AlphaFoldDB" id="A0A9C6E059"/>
<dbReference type="GeneID" id="119643322"/>
<dbReference type="PANTHER" id="PTHR31859">
    <property type="entry name" value="TETRATRICOPEPTIDE REPEAT PROTEIN 39 FAMILY MEMBER"/>
    <property type="match status" value="1"/>
</dbReference>
<dbReference type="Pfam" id="PF10300">
    <property type="entry name" value="Iml2-TPR_39"/>
    <property type="match status" value="1"/>
</dbReference>
<proteinExistence type="predicted"/>
<dbReference type="Gene3D" id="1.25.40.10">
    <property type="entry name" value="Tetratricopeptide repeat domain"/>
    <property type="match status" value="1"/>
</dbReference>
<keyword evidence="1" id="KW-1185">Reference proteome</keyword>
<dbReference type="InterPro" id="IPR019412">
    <property type="entry name" value="IML2/TPR_39"/>
</dbReference>
<evidence type="ECO:0000313" key="1">
    <source>
        <dbReference type="Proteomes" id="UP000092443"/>
    </source>
</evidence>
<dbReference type="SUPFAM" id="SSF48452">
    <property type="entry name" value="TPR-like"/>
    <property type="match status" value="1"/>
</dbReference>
<gene>
    <name evidence="2" type="primary">LOC119643322</name>
</gene>
<organism evidence="1 2">
    <name type="scientific">Glossina fuscipes</name>
    <dbReference type="NCBI Taxonomy" id="7396"/>
    <lineage>
        <taxon>Eukaryota</taxon>
        <taxon>Metazoa</taxon>
        <taxon>Ecdysozoa</taxon>
        <taxon>Arthropoda</taxon>
        <taxon>Hexapoda</taxon>
        <taxon>Insecta</taxon>
        <taxon>Pterygota</taxon>
        <taxon>Neoptera</taxon>
        <taxon>Endopterygota</taxon>
        <taxon>Diptera</taxon>
        <taxon>Brachycera</taxon>
        <taxon>Muscomorpha</taxon>
        <taxon>Hippoboscoidea</taxon>
        <taxon>Glossinidae</taxon>
        <taxon>Glossina</taxon>
    </lineage>
</organism>
<dbReference type="InterPro" id="IPR011990">
    <property type="entry name" value="TPR-like_helical_dom_sf"/>
</dbReference>
<reference evidence="2" key="1">
    <citation type="submission" date="2025-08" db="UniProtKB">
        <authorList>
            <consortium name="RefSeq"/>
        </authorList>
    </citation>
    <scope>IDENTIFICATION</scope>
    <source>
        <tissue evidence="2">Whole body pupa</tissue>
    </source>
</reference>
<sequence>MVQNPTTNNSIFNMFPFDSEDLNTAACDFQDAKNEITENNDDDMEFHDAINDELELDAHLQEAQAEASQNVICHKSQGLSNNTTELEKNLEEAELAIYYFFNNKFDEAKSIVLPHANTSMYHSMGRAMFSFLEAILTFERAHILQAGDELRSCLDICQKYRHKNTISESIGKKLKRTAYSALSDMEAHAELCMAEALLLQALLIFAEDESLTTLIKGGVQINHCYNNYKECTLTLSNREWQSQISKIHFESGVRMGMGTFNLMISLLPASVIKLLQFIGFSGDRDAGLEDLNRGYKTSGLRQVLCALTLLGYHLIVCYILGHQEGDLVLCDDILQTQLEKYPHGALFLFFKGRLEFMRGNLVTAEHWYKMSWRSQNVWPQFHHLSFWELLWVNCLKVDWREASLYASHLVESSKWSPTIYSYQKATTMLMLPNLTHNENQIIDTLMTTAPTYKQRIAGKSLPMEKFVCKKIERYFCQGKWLCLPAVELMYVWNTFTVLSKQHSLADGIYQIIECKFNELKNLKTQRIYDADNIALCLLLRGAFYRQMKKNSLAIKDLKECIALKNAVKDDKYIIAFANLEAGLIYADENQVDLAINTLEKIKKQYTRFSLESRLHFRIHTALMDLRKRVAK</sequence>
<protein>
    <submittedName>
        <fullName evidence="2">Tetratricopeptide repeat protein 39B-like isoform X2</fullName>
    </submittedName>
</protein>
<dbReference type="RefSeq" id="XP_037898592.1">
    <property type="nucleotide sequence ID" value="XM_038042664.1"/>
</dbReference>
<name>A0A9C6E059_9MUSC</name>
<dbReference type="Proteomes" id="UP000092443">
    <property type="component" value="Unplaced"/>
</dbReference>
<accession>A0A9C6E059</accession>
<evidence type="ECO:0000313" key="2">
    <source>
        <dbReference type="RefSeq" id="XP_037898592.1"/>
    </source>
</evidence>
<dbReference type="PANTHER" id="PTHR31859:SF9">
    <property type="entry name" value="TETRATRICOPEPTIDE REPEAT PROTEIN 39B"/>
    <property type="match status" value="1"/>
</dbReference>